<dbReference type="AlphaFoldDB" id="A0A7E5VZG1"/>
<evidence type="ECO:0000256" key="1">
    <source>
        <dbReference type="SAM" id="MobiDB-lite"/>
    </source>
</evidence>
<feature type="compositionally biased region" description="Basic and acidic residues" evidence="1">
    <location>
        <begin position="1"/>
        <end position="14"/>
    </location>
</feature>
<feature type="region of interest" description="Disordered" evidence="1">
    <location>
        <begin position="1"/>
        <end position="125"/>
    </location>
</feature>
<feature type="compositionally biased region" description="Basic and acidic residues" evidence="1">
    <location>
        <begin position="51"/>
        <end position="62"/>
    </location>
</feature>
<evidence type="ECO:0000313" key="4">
    <source>
        <dbReference type="RefSeq" id="XP_026733481.1"/>
    </source>
</evidence>
<reference evidence="3 4" key="1">
    <citation type="submission" date="2025-04" db="UniProtKB">
        <authorList>
            <consortium name="RefSeq"/>
        </authorList>
    </citation>
    <scope>IDENTIFICATION</scope>
</reference>
<feature type="region of interest" description="Disordered" evidence="1">
    <location>
        <begin position="153"/>
        <end position="199"/>
    </location>
</feature>
<proteinExistence type="predicted"/>
<keyword evidence="2" id="KW-1185">Reference proteome</keyword>
<feature type="compositionally biased region" description="Polar residues" evidence="1">
    <location>
        <begin position="36"/>
        <end position="47"/>
    </location>
</feature>
<dbReference type="KEGG" id="tnl:113497890"/>
<name>A0A7E5VZG1_TRINI</name>
<evidence type="ECO:0000313" key="2">
    <source>
        <dbReference type="Proteomes" id="UP000322000"/>
    </source>
</evidence>
<dbReference type="Proteomes" id="UP000322000">
    <property type="component" value="Chromosome 10"/>
</dbReference>
<organism evidence="2 4">
    <name type="scientific">Trichoplusia ni</name>
    <name type="common">Cabbage looper</name>
    <dbReference type="NCBI Taxonomy" id="7111"/>
    <lineage>
        <taxon>Eukaryota</taxon>
        <taxon>Metazoa</taxon>
        <taxon>Ecdysozoa</taxon>
        <taxon>Arthropoda</taxon>
        <taxon>Hexapoda</taxon>
        <taxon>Insecta</taxon>
        <taxon>Pterygota</taxon>
        <taxon>Neoptera</taxon>
        <taxon>Endopterygota</taxon>
        <taxon>Lepidoptera</taxon>
        <taxon>Glossata</taxon>
        <taxon>Ditrysia</taxon>
        <taxon>Noctuoidea</taxon>
        <taxon>Noctuidae</taxon>
        <taxon>Plusiinae</taxon>
        <taxon>Trichoplusia</taxon>
    </lineage>
</organism>
<sequence length="217" mass="24625">MSREREGLESKTADPESTPDDPWAAWTKGTDDRPQSEPTTPKQSSFFMRTMSREREEPESPIKEQSGPFVEPLKNEIQNAKDSKAEPKVESKPDPKPNLYPWRKQREVPSFLTPEPETKEETPVVPFSWQVIPEIPQAEQTPELEDKYKPTLLETPDTTAPWRRAKSPQAETTEGKDENKPATLGLPQPAYSSRPQTPEEVYIGTHSVTALDNFSTH</sequence>
<feature type="compositionally biased region" description="Basic and acidic residues" evidence="1">
    <location>
        <begin position="79"/>
        <end position="95"/>
    </location>
</feature>
<evidence type="ECO:0000313" key="3">
    <source>
        <dbReference type="RefSeq" id="XP_026733479.1"/>
    </source>
</evidence>
<gene>
    <name evidence="3 4" type="primary">LOC113497890</name>
</gene>
<protein>
    <submittedName>
        <fullName evidence="3 4">Uncharacterized protein LOC113497890</fullName>
    </submittedName>
</protein>
<dbReference type="RefSeq" id="XP_026733479.1">
    <property type="nucleotide sequence ID" value="XM_026877678.1"/>
</dbReference>
<dbReference type="RefSeq" id="XP_026733481.1">
    <property type="nucleotide sequence ID" value="XM_026877680.1"/>
</dbReference>
<dbReference type="GeneID" id="113497890"/>
<accession>A0A7E5VZG1</accession>